<sequence length="85" mass="9316">MPVTFVRSCGIASTQALRRKESRMANRMEGCEHFGLVSCGYEEWGMAVEIDRISTAAVRTVLESREVGGGEGGAMKVAHKKQNRV</sequence>
<keyword evidence="2" id="KW-1185">Reference proteome</keyword>
<protein>
    <submittedName>
        <fullName evidence="1">Uncharacterized protein</fullName>
    </submittedName>
</protein>
<gene>
    <name evidence="1" type="ORF">CGOC_LOCUS9382</name>
</gene>
<dbReference type="EMBL" id="UYRV01106736">
    <property type="protein sequence ID" value="VDN22725.1"/>
    <property type="molecule type" value="Genomic_DNA"/>
</dbReference>
<proteinExistence type="predicted"/>
<dbReference type="Proteomes" id="UP000271889">
    <property type="component" value="Unassembled WGS sequence"/>
</dbReference>
<reference evidence="1 2" key="1">
    <citation type="submission" date="2018-11" db="EMBL/GenBank/DDBJ databases">
        <authorList>
            <consortium name="Pathogen Informatics"/>
        </authorList>
    </citation>
    <scope>NUCLEOTIDE SEQUENCE [LARGE SCALE GENOMIC DNA]</scope>
</reference>
<evidence type="ECO:0000313" key="1">
    <source>
        <dbReference type="EMBL" id="VDN22725.1"/>
    </source>
</evidence>
<evidence type="ECO:0000313" key="2">
    <source>
        <dbReference type="Proteomes" id="UP000271889"/>
    </source>
</evidence>
<organism evidence="1 2">
    <name type="scientific">Cylicostephanus goldi</name>
    <name type="common">Nematode worm</name>
    <dbReference type="NCBI Taxonomy" id="71465"/>
    <lineage>
        <taxon>Eukaryota</taxon>
        <taxon>Metazoa</taxon>
        <taxon>Ecdysozoa</taxon>
        <taxon>Nematoda</taxon>
        <taxon>Chromadorea</taxon>
        <taxon>Rhabditida</taxon>
        <taxon>Rhabditina</taxon>
        <taxon>Rhabditomorpha</taxon>
        <taxon>Strongyloidea</taxon>
        <taxon>Strongylidae</taxon>
        <taxon>Cylicostephanus</taxon>
    </lineage>
</organism>
<name>A0A3P7M0A1_CYLGO</name>
<dbReference type="AlphaFoldDB" id="A0A3P7M0A1"/>
<accession>A0A3P7M0A1</accession>